<name>A0A090G3S8_MESPL</name>
<dbReference type="EMBL" id="CCNE01000005">
    <property type="protein sequence ID" value="CDX51594.1"/>
    <property type="molecule type" value="Genomic_DNA"/>
</dbReference>
<sequence>MTHIGPRQPADPLAGLEGLFDKPDLLVVTLSPPTLGAQHLTCIPRRDLKA</sequence>
<accession>A0A090G3S8</accession>
<evidence type="ECO:0000313" key="1">
    <source>
        <dbReference type="EMBL" id="CDX51594.1"/>
    </source>
</evidence>
<protein>
    <submittedName>
        <fullName evidence="1">Uncharacterized protein</fullName>
    </submittedName>
</protein>
<dbReference type="Proteomes" id="UP000046122">
    <property type="component" value="Unassembled WGS sequence"/>
</dbReference>
<evidence type="ECO:0000313" key="2">
    <source>
        <dbReference type="Proteomes" id="UP000046122"/>
    </source>
</evidence>
<reference evidence="1 2" key="1">
    <citation type="submission" date="2014-08" db="EMBL/GenBank/DDBJ databases">
        <authorList>
            <person name="Moulin Lionel"/>
        </authorList>
    </citation>
    <scope>NUCLEOTIDE SEQUENCE [LARGE SCALE GENOMIC DNA]</scope>
</reference>
<gene>
    <name evidence="1" type="ORF">MPL3365_130551</name>
</gene>
<proteinExistence type="predicted"/>
<dbReference type="AlphaFoldDB" id="A0A090G3S8"/>
<organism evidence="1 2">
    <name type="scientific">Mesorhizobium plurifarium</name>
    <dbReference type="NCBI Taxonomy" id="69974"/>
    <lineage>
        <taxon>Bacteria</taxon>
        <taxon>Pseudomonadati</taxon>
        <taxon>Pseudomonadota</taxon>
        <taxon>Alphaproteobacteria</taxon>
        <taxon>Hyphomicrobiales</taxon>
        <taxon>Phyllobacteriaceae</taxon>
        <taxon>Mesorhizobium</taxon>
    </lineage>
</organism>